<evidence type="ECO:0000256" key="5">
    <source>
        <dbReference type="SAM" id="MobiDB-lite"/>
    </source>
</evidence>
<protein>
    <submittedName>
        <fullName evidence="7">TonB family protein</fullName>
    </submittedName>
</protein>
<feature type="compositionally biased region" description="Low complexity" evidence="5">
    <location>
        <begin position="172"/>
        <end position="181"/>
    </location>
</feature>
<accession>A0ABT8SQ25</accession>
<dbReference type="RefSeq" id="WP_302074714.1">
    <property type="nucleotide sequence ID" value="NZ_JAUKWQ010000001.1"/>
</dbReference>
<reference evidence="7" key="2">
    <citation type="submission" date="2023-07" db="EMBL/GenBank/DDBJ databases">
        <authorList>
            <person name="Sun H."/>
        </authorList>
    </citation>
    <scope>NUCLEOTIDE SEQUENCE</scope>
    <source>
        <strain evidence="7">05753</strain>
    </source>
</reference>
<feature type="compositionally biased region" description="Polar residues" evidence="5">
    <location>
        <begin position="236"/>
        <end position="248"/>
    </location>
</feature>
<dbReference type="NCBIfam" id="TIGR01352">
    <property type="entry name" value="tonB_Cterm"/>
    <property type="match status" value="1"/>
</dbReference>
<evidence type="ECO:0000256" key="1">
    <source>
        <dbReference type="ARBA" id="ARBA00004167"/>
    </source>
</evidence>
<dbReference type="InterPro" id="IPR037682">
    <property type="entry name" value="TonB_C"/>
</dbReference>
<dbReference type="Proteomes" id="UP001169006">
    <property type="component" value="Unassembled WGS sequence"/>
</dbReference>
<feature type="compositionally biased region" description="Basic and acidic residues" evidence="5">
    <location>
        <begin position="189"/>
        <end position="204"/>
    </location>
</feature>
<dbReference type="EMBL" id="JAUKWQ010000001">
    <property type="protein sequence ID" value="MDO1580551.1"/>
    <property type="molecule type" value="Genomic_DNA"/>
</dbReference>
<dbReference type="PROSITE" id="PS52015">
    <property type="entry name" value="TONB_CTD"/>
    <property type="match status" value="1"/>
</dbReference>
<dbReference type="Gene3D" id="3.30.1150.10">
    <property type="match status" value="1"/>
</dbReference>
<comment type="caution">
    <text evidence="7">The sequence shown here is derived from an EMBL/GenBank/DDBJ whole genome shotgun (WGS) entry which is preliminary data.</text>
</comment>
<dbReference type="Pfam" id="PF13103">
    <property type="entry name" value="TonB_2"/>
    <property type="match status" value="1"/>
</dbReference>
<evidence type="ECO:0000256" key="3">
    <source>
        <dbReference type="ARBA" id="ARBA00022989"/>
    </source>
</evidence>
<organism evidence="7 8">
    <name type="scientific">Rhizobium oryzicola</name>
    <dbReference type="NCBI Taxonomy" id="1232668"/>
    <lineage>
        <taxon>Bacteria</taxon>
        <taxon>Pseudomonadati</taxon>
        <taxon>Pseudomonadota</taxon>
        <taxon>Alphaproteobacteria</taxon>
        <taxon>Hyphomicrobiales</taxon>
        <taxon>Rhizobiaceae</taxon>
        <taxon>Rhizobium/Agrobacterium group</taxon>
        <taxon>Rhizobium</taxon>
    </lineage>
</organism>
<dbReference type="SUPFAM" id="SSF74653">
    <property type="entry name" value="TolA/TonB C-terminal domain"/>
    <property type="match status" value="1"/>
</dbReference>
<evidence type="ECO:0000313" key="7">
    <source>
        <dbReference type="EMBL" id="MDO1580551.1"/>
    </source>
</evidence>
<evidence type="ECO:0000259" key="6">
    <source>
        <dbReference type="PROSITE" id="PS52015"/>
    </source>
</evidence>
<sequence>MTALLERSEGLLVRDATLWTVAAALVVSVHVAGVGLMLREKPAEDIGAGDPPAIMLELAPEPQARMPEETVASKETETAEEVKSRQLEPEKPAETPPPPEPQPQQAAEVPPEPQPPEPIKEEVQPEPTPSPTPEPPPQQTQEPQPEPVPEQTATIPEALPPIAETVPEKPPLLENVEVPLPVMRPPPPAEEKAEKKPDPPEKKKVAQKPKPKPQQQASQQKVEAKTEAPVADKTAANRTSQERTGTSRQSEEWESKVASYIRRRSSFRCPAGFHGKSLTATIAFRIDASGNILSVSLARSSGFPEVDEQAVSNINRLSSVPTPPSDAKLTIRVPTGPTGC</sequence>
<feature type="region of interest" description="Disordered" evidence="5">
    <location>
        <begin position="44"/>
        <end position="255"/>
    </location>
</feature>
<reference evidence="7" key="1">
    <citation type="journal article" date="2015" name="Int. J. Syst. Evol. Microbiol.">
        <title>Rhizobium oryzicola sp. nov., potential plant-growth-promoting endophytic bacteria isolated from rice roots.</title>
        <authorList>
            <person name="Zhang X.X."/>
            <person name="Gao J.S."/>
            <person name="Cao Y.H."/>
            <person name="Sheirdil R.A."/>
            <person name="Wang X.C."/>
            <person name="Zhang L."/>
        </authorList>
    </citation>
    <scope>NUCLEOTIDE SEQUENCE</scope>
    <source>
        <strain evidence="7">05753</strain>
    </source>
</reference>
<name>A0ABT8SQ25_9HYPH</name>
<keyword evidence="2" id="KW-0812">Transmembrane</keyword>
<evidence type="ECO:0000256" key="4">
    <source>
        <dbReference type="ARBA" id="ARBA00023136"/>
    </source>
</evidence>
<keyword evidence="3" id="KW-1133">Transmembrane helix</keyword>
<feature type="compositionally biased region" description="Basic and acidic residues" evidence="5">
    <location>
        <begin position="66"/>
        <end position="93"/>
    </location>
</feature>
<evidence type="ECO:0000313" key="8">
    <source>
        <dbReference type="Proteomes" id="UP001169006"/>
    </source>
</evidence>
<keyword evidence="4" id="KW-0472">Membrane</keyword>
<comment type="subcellular location">
    <subcellularLocation>
        <location evidence="1">Membrane</location>
        <topology evidence="1">Single-pass membrane protein</topology>
    </subcellularLocation>
</comment>
<keyword evidence="8" id="KW-1185">Reference proteome</keyword>
<gene>
    <name evidence="7" type="ORF">Q2T52_00430</name>
</gene>
<proteinExistence type="predicted"/>
<dbReference type="InterPro" id="IPR006260">
    <property type="entry name" value="TonB/TolA_C"/>
</dbReference>
<evidence type="ECO:0000256" key="2">
    <source>
        <dbReference type="ARBA" id="ARBA00022692"/>
    </source>
</evidence>
<feature type="compositionally biased region" description="Pro residues" evidence="5">
    <location>
        <begin position="126"/>
        <end position="148"/>
    </location>
</feature>
<feature type="domain" description="TonB C-terminal" evidence="6">
    <location>
        <begin position="252"/>
        <end position="340"/>
    </location>
</feature>